<comment type="caution">
    <text evidence="1">The sequence shown here is derived from an EMBL/GenBank/DDBJ whole genome shotgun (WGS) entry which is preliminary data.</text>
</comment>
<dbReference type="EMBL" id="JBHSMH010000113">
    <property type="protein sequence ID" value="MFC5471974.1"/>
    <property type="molecule type" value="Genomic_DNA"/>
</dbReference>
<keyword evidence="2" id="KW-1185">Reference proteome</keyword>
<evidence type="ECO:0000313" key="1">
    <source>
        <dbReference type="EMBL" id="MFC5471974.1"/>
    </source>
</evidence>
<sequence>MCLDGFCVSERLPGVWQEKSENARWARKSIRQLIGDMKRVAGGESELGLMLDLIIEDSDIPAIAVMACKPNDYLGENIGLLDFRGESRAWASFILQHRYRGEPGVCSCGDDHPQIVCGPMADNNTGDIIDEFRKSNRKLYSKSDFDWFWENAAVGRSSRFL</sequence>
<gene>
    <name evidence="1" type="ORF">ACFPPD_25165</name>
</gene>
<dbReference type="RefSeq" id="WP_209746969.1">
    <property type="nucleotide sequence ID" value="NZ_JBHSMH010000113.1"/>
</dbReference>
<name>A0ABW0M1D7_9BACL</name>
<reference evidence="2" key="1">
    <citation type="journal article" date="2019" name="Int. J. Syst. Evol. Microbiol.">
        <title>The Global Catalogue of Microorganisms (GCM) 10K type strain sequencing project: providing services to taxonomists for standard genome sequencing and annotation.</title>
        <authorList>
            <consortium name="The Broad Institute Genomics Platform"/>
            <consortium name="The Broad Institute Genome Sequencing Center for Infectious Disease"/>
            <person name="Wu L."/>
            <person name="Ma J."/>
        </authorList>
    </citation>
    <scope>NUCLEOTIDE SEQUENCE [LARGE SCALE GENOMIC DNA]</scope>
    <source>
        <strain evidence="2">CCUG 57113</strain>
    </source>
</reference>
<evidence type="ECO:0000313" key="2">
    <source>
        <dbReference type="Proteomes" id="UP001596105"/>
    </source>
</evidence>
<dbReference type="Proteomes" id="UP001596105">
    <property type="component" value="Unassembled WGS sequence"/>
</dbReference>
<protein>
    <submittedName>
        <fullName evidence="1">Uncharacterized protein</fullName>
    </submittedName>
</protein>
<accession>A0ABW0M1D7</accession>
<organism evidence="1 2">
    <name type="scientific">Cohnella suwonensis</name>
    <dbReference type="NCBI Taxonomy" id="696072"/>
    <lineage>
        <taxon>Bacteria</taxon>
        <taxon>Bacillati</taxon>
        <taxon>Bacillota</taxon>
        <taxon>Bacilli</taxon>
        <taxon>Bacillales</taxon>
        <taxon>Paenibacillaceae</taxon>
        <taxon>Cohnella</taxon>
    </lineage>
</organism>
<proteinExistence type="predicted"/>